<name>A0A5K3ER50_MESCO</name>
<proteinExistence type="predicted"/>
<organism evidence="1">
    <name type="scientific">Mesocestoides corti</name>
    <name type="common">Flatworm</name>
    <dbReference type="NCBI Taxonomy" id="53468"/>
    <lineage>
        <taxon>Eukaryota</taxon>
        <taxon>Metazoa</taxon>
        <taxon>Spiralia</taxon>
        <taxon>Lophotrochozoa</taxon>
        <taxon>Platyhelminthes</taxon>
        <taxon>Cestoda</taxon>
        <taxon>Eucestoda</taxon>
        <taxon>Cyclophyllidea</taxon>
        <taxon>Mesocestoididae</taxon>
        <taxon>Mesocestoides</taxon>
    </lineage>
</organism>
<protein>
    <submittedName>
        <fullName evidence="1">Uncharacterized protein</fullName>
    </submittedName>
</protein>
<reference evidence="1" key="1">
    <citation type="submission" date="2019-11" db="UniProtKB">
        <authorList>
            <consortium name="WormBaseParasite"/>
        </authorList>
    </citation>
    <scope>IDENTIFICATION</scope>
</reference>
<dbReference type="AlphaFoldDB" id="A0A5K3ER50"/>
<sequence>MYRNKWDILELQHRHEVFQKTDTSTTSSRAEWFWLGFGTQWDRKSCCGIRFHPNFYLPGHVDAMVCNSQQHLSLLPPPPPQPLSVDSCRVFPPAPGDLRPI</sequence>
<accession>A0A5K3ER50</accession>
<evidence type="ECO:0000313" key="1">
    <source>
        <dbReference type="WBParaSite" id="MCU_002390-RA"/>
    </source>
</evidence>
<dbReference type="WBParaSite" id="MCU_002390-RA">
    <property type="protein sequence ID" value="MCU_002390-RA"/>
    <property type="gene ID" value="MCU_002390"/>
</dbReference>